<evidence type="ECO:0000313" key="3">
    <source>
        <dbReference type="Proteomes" id="UP001281410"/>
    </source>
</evidence>
<name>A0AAD9ZTF9_9ROSI</name>
<protein>
    <recommendedName>
        <fullName evidence="4">DUF4283 domain-containing protein</fullName>
    </recommendedName>
</protein>
<evidence type="ECO:0008006" key="4">
    <source>
        <dbReference type="Google" id="ProtNLM"/>
    </source>
</evidence>
<feature type="compositionally biased region" description="Low complexity" evidence="1">
    <location>
        <begin position="1"/>
        <end position="16"/>
    </location>
</feature>
<dbReference type="PANTHER" id="PTHR31286">
    <property type="entry name" value="GLYCINE-RICH CELL WALL STRUCTURAL PROTEIN 1.8-LIKE"/>
    <property type="match status" value="1"/>
</dbReference>
<organism evidence="2 3">
    <name type="scientific">Dipteronia sinensis</name>
    <dbReference type="NCBI Taxonomy" id="43782"/>
    <lineage>
        <taxon>Eukaryota</taxon>
        <taxon>Viridiplantae</taxon>
        <taxon>Streptophyta</taxon>
        <taxon>Embryophyta</taxon>
        <taxon>Tracheophyta</taxon>
        <taxon>Spermatophyta</taxon>
        <taxon>Magnoliopsida</taxon>
        <taxon>eudicotyledons</taxon>
        <taxon>Gunneridae</taxon>
        <taxon>Pentapetalae</taxon>
        <taxon>rosids</taxon>
        <taxon>malvids</taxon>
        <taxon>Sapindales</taxon>
        <taxon>Sapindaceae</taxon>
        <taxon>Hippocastanoideae</taxon>
        <taxon>Acereae</taxon>
        <taxon>Dipteronia</taxon>
    </lineage>
</organism>
<comment type="caution">
    <text evidence="2">The sequence shown here is derived from an EMBL/GenBank/DDBJ whole genome shotgun (WGS) entry which is preliminary data.</text>
</comment>
<sequence>MVDSSPSMDPSPKHPSLPYLGSKRLSTPYSLVLPPGSTMENPPFLEAPSFSTSSVLPPTPSLQDRHLPSPHIVSLACVSSILNANNFIECSNGSTKRGHCSSIPKLVLNNAFNQARTGHSTLNRAVVAEAKGVISSSPQTSTIAAILGNNGGLKDSGFAAHLKNELGRMKGPMDQCNRSEKSAGMVEKPSSKREACPAAIVEDQKVQLEEVSSLSNYVLPHNKGISITPSLVNKDASKAIGQVPPIISEKSHISYSNVLKRLILSKDSYSKIPVWVKLFNIPHEYWNEEGLSHIASAVGKPLYADSLIESMKRISFARVCIEIDASCDLVNSFDLFMDDSSNPKLGENVEILVEY</sequence>
<dbReference type="AlphaFoldDB" id="A0AAD9ZTF9"/>
<evidence type="ECO:0000256" key="1">
    <source>
        <dbReference type="SAM" id="MobiDB-lite"/>
    </source>
</evidence>
<reference evidence="2" key="1">
    <citation type="journal article" date="2023" name="Plant J.">
        <title>Genome sequences and population genomics provide insights into the demographic history, inbreeding, and mutation load of two 'living fossil' tree species of Dipteronia.</title>
        <authorList>
            <person name="Feng Y."/>
            <person name="Comes H.P."/>
            <person name="Chen J."/>
            <person name="Zhu S."/>
            <person name="Lu R."/>
            <person name="Zhang X."/>
            <person name="Li P."/>
            <person name="Qiu J."/>
            <person name="Olsen K.M."/>
            <person name="Qiu Y."/>
        </authorList>
    </citation>
    <scope>NUCLEOTIDE SEQUENCE</scope>
    <source>
        <strain evidence="2">NBL</strain>
    </source>
</reference>
<dbReference type="InterPro" id="IPR040256">
    <property type="entry name" value="At4g02000-like"/>
</dbReference>
<dbReference type="PANTHER" id="PTHR31286:SF99">
    <property type="entry name" value="DUF4283 DOMAIN-CONTAINING PROTEIN"/>
    <property type="match status" value="1"/>
</dbReference>
<keyword evidence="3" id="KW-1185">Reference proteome</keyword>
<evidence type="ECO:0000313" key="2">
    <source>
        <dbReference type="EMBL" id="KAK3189546.1"/>
    </source>
</evidence>
<feature type="region of interest" description="Disordered" evidence="1">
    <location>
        <begin position="1"/>
        <end position="21"/>
    </location>
</feature>
<dbReference type="Proteomes" id="UP001281410">
    <property type="component" value="Unassembled WGS sequence"/>
</dbReference>
<accession>A0AAD9ZTF9</accession>
<proteinExistence type="predicted"/>
<gene>
    <name evidence="2" type="ORF">Dsin_029107</name>
</gene>
<dbReference type="EMBL" id="JANJYJ010000009">
    <property type="protein sequence ID" value="KAK3189546.1"/>
    <property type="molecule type" value="Genomic_DNA"/>
</dbReference>